<organism evidence="1 2">
    <name type="scientific">Capsicum annuum</name>
    <name type="common">Capsicum pepper</name>
    <dbReference type="NCBI Taxonomy" id="4072"/>
    <lineage>
        <taxon>Eukaryota</taxon>
        <taxon>Viridiplantae</taxon>
        <taxon>Streptophyta</taxon>
        <taxon>Embryophyta</taxon>
        <taxon>Tracheophyta</taxon>
        <taxon>Spermatophyta</taxon>
        <taxon>Magnoliopsida</taxon>
        <taxon>eudicotyledons</taxon>
        <taxon>Gunneridae</taxon>
        <taxon>Pentapetalae</taxon>
        <taxon>asterids</taxon>
        <taxon>lamiids</taxon>
        <taxon>Solanales</taxon>
        <taxon>Solanaceae</taxon>
        <taxon>Solanoideae</taxon>
        <taxon>Capsiceae</taxon>
        <taxon>Capsicum</taxon>
    </lineage>
</organism>
<keyword evidence="2" id="KW-1185">Reference proteome</keyword>
<evidence type="ECO:0000313" key="2">
    <source>
        <dbReference type="Proteomes" id="UP000222542"/>
    </source>
</evidence>
<reference evidence="1 2" key="2">
    <citation type="journal article" date="2017" name="Genome Biol.">
        <title>New reference genome sequences of hot pepper reveal the massive evolution of plant disease-resistance genes by retroduplication.</title>
        <authorList>
            <person name="Kim S."/>
            <person name="Park J."/>
            <person name="Yeom S.I."/>
            <person name="Kim Y.M."/>
            <person name="Seo E."/>
            <person name="Kim K.T."/>
            <person name="Kim M.S."/>
            <person name="Lee J.M."/>
            <person name="Cheong K."/>
            <person name="Shin H.S."/>
            <person name="Kim S.B."/>
            <person name="Han K."/>
            <person name="Lee J."/>
            <person name="Park M."/>
            <person name="Lee H.A."/>
            <person name="Lee H.Y."/>
            <person name="Lee Y."/>
            <person name="Oh S."/>
            <person name="Lee J.H."/>
            <person name="Choi E."/>
            <person name="Choi E."/>
            <person name="Lee S.E."/>
            <person name="Jeon J."/>
            <person name="Kim H."/>
            <person name="Choi G."/>
            <person name="Song H."/>
            <person name="Lee J."/>
            <person name="Lee S.C."/>
            <person name="Kwon J.K."/>
            <person name="Lee H.Y."/>
            <person name="Koo N."/>
            <person name="Hong Y."/>
            <person name="Kim R.W."/>
            <person name="Kang W.H."/>
            <person name="Huh J.H."/>
            <person name="Kang B.C."/>
            <person name="Yang T.J."/>
            <person name="Lee Y.H."/>
            <person name="Bennetzen J.L."/>
            <person name="Choi D."/>
        </authorList>
    </citation>
    <scope>NUCLEOTIDE SEQUENCE [LARGE SCALE GENOMIC DNA]</scope>
    <source>
        <strain evidence="2">cv. CM334</strain>
    </source>
</reference>
<reference evidence="1 2" key="1">
    <citation type="journal article" date="2014" name="Nat. Genet.">
        <title>Genome sequence of the hot pepper provides insights into the evolution of pungency in Capsicum species.</title>
        <authorList>
            <person name="Kim S."/>
            <person name="Park M."/>
            <person name="Yeom S.I."/>
            <person name="Kim Y.M."/>
            <person name="Lee J.M."/>
            <person name="Lee H.A."/>
            <person name="Seo E."/>
            <person name="Choi J."/>
            <person name="Cheong K."/>
            <person name="Kim K.T."/>
            <person name="Jung K."/>
            <person name="Lee G.W."/>
            <person name="Oh S.K."/>
            <person name="Bae C."/>
            <person name="Kim S.B."/>
            <person name="Lee H.Y."/>
            <person name="Kim S.Y."/>
            <person name="Kim M.S."/>
            <person name="Kang B.C."/>
            <person name="Jo Y.D."/>
            <person name="Yang H.B."/>
            <person name="Jeong H.J."/>
            <person name="Kang W.H."/>
            <person name="Kwon J.K."/>
            <person name="Shin C."/>
            <person name="Lim J.Y."/>
            <person name="Park J.H."/>
            <person name="Huh J.H."/>
            <person name="Kim J.S."/>
            <person name="Kim B.D."/>
            <person name="Cohen O."/>
            <person name="Paran I."/>
            <person name="Suh M.C."/>
            <person name="Lee S.B."/>
            <person name="Kim Y.K."/>
            <person name="Shin Y."/>
            <person name="Noh S.J."/>
            <person name="Park J."/>
            <person name="Seo Y.S."/>
            <person name="Kwon S.Y."/>
            <person name="Kim H.A."/>
            <person name="Park J.M."/>
            <person name="Kim H.J."/>
            <person name="Choi S.B."/>
            <person name="Bosland P.W."/>
            <person name="Reeves G."/>
            <person name="Jo S.H."/>
            <person name="Lee B.W."/>
            <person name="Cho H.T."/>
            <person name="Choi H.S."/>
            <person name="Lee M.S."/>
            <person name="Yu Y."/>
            <person name="Do Choi Y."/>
            <person name="Park B.S."/>
            <person name="van Deynze A."/>
            <person name="Ashrafi H."/>
            <person name="Hill T."/>
            <person name="Kim W.T."/>
            <person name="Pai H.S."/>
            <person name="Ahn H.K."/>
            <person name="Yeam I."/>
            <person name="Giovannoni J.J."/>
            <person name="Rose J.K."/>
            <person name="Sorensen I."/>
            <person name="Lee S.J."/>
            <person name="Kim R.W."/>
            <person name="Choi I.Y."/>
            <person name="Choi B.S."/>
            <person name="Lim J.S."/>
            <person name="Lee Y.H."/>
            <person name="Choi D."/>
        </authorList>
    </citation>
    <scope>NUCLEOTIDE SEQUENCE [LARGE SCALE GENOMIC DNA]</scope>
    <source>
        <strain evidence="2">cv. CM334</strain>
    </source>
</reference>
<gene>
    <name evidence="1" type="ORF">T459_17573</name>
</gene>
<protein>
    <submittedName>
        <fullName evidence="1">Uncharacterized protein</fullName>
    </submittedName>
</protein>
<evidence type="ECO:0000313" key="1">
    <source>
        <dbReference type="EMBL" id="PHT79521.1"/>
    </source>
</evidence>
<dbReference type="Proteomes" id="UP000222542">
    <property type="component" value="Unassembled WGS sequence"/>
</dbReference>
<sequence length="184" mass="20665">MKVGKSQIFFYVNVNKLSYFEPIRFLKELGCATRSCTFYVRPPEKDFLLDIQSDGDIYKLSQSFKNEDIVEAYVCRVIDQLDRVDGSIDLLEYTNTNEESVIFFNKKGDKGIPEGDKLIKIIASIGEASSTGEAAIVDGDDELPILASNHSTKNSSNLDHKDLFVEDVGEFESDENEEDINLTA</sequence>
<dbReference type="EMBL" id="AYRZ02000006">
    <property type="protein sequence ID" value="PHT79521.1"/>
    <property type="molecule type" value="Genomic_DNA"/>
</dbReference>
<proteinExistence type="predicted"/>
<comment type="caution">
    <text evidence="1">The sequence shown here is derived from an EMBL/GenBank/DDBJ whole genome shotgun (WGS) entry which is preliminary data.</text>
</comment>
<name>A0A2G2ZC87_CAPAN</name>
<dbReference type="Gramene" id="PHT79521">
    <property type="protein sequence ID" value="PHT79521"/>
    <property type="gene ID" value="T459_17573"/>
</dbReference>
<dbReference type="AlphaFoldDB" id="A0A2G2ZC87"/>
<accession>A0A2G2ZC87</accession>